<reference evidence="1" key="1">
    <citation type="submission" date="2021-06" db="EMBL/GenBank/DDBJ databases">
        <authorList>
            <person name="Kallberg Y."/>
            <person name="Tangrot J."/>
            <person name="Rosling A."/>
        </authorList>
    </citation>
    <scope>NUCLEOTIDE SEQUENCE</scope>
    <source>
        <strain evidence="1">CL356</strain>
    </source>
</reference>
<evidence type="ECO:0000313" key="2">
    <source>
        <dbReference type="Proteomes" id="UP000789525"/>
    </source>
</evidence>
<sequence>MKSTTTLLVGLILFVAAVLAVPPAVKRFAEPAPDAKADPYYLYHKYYKYDKHNKHKNGKRRSTEPEVELHHRRSAMLGPELIKKGVDELRHKRFNTPEAEFH</sequence>
<gene>
    <name evidence="1" type="ORF">ACOLOM_LOCUS1960</name>
</gene>
<comment type="caution">
    <text evidence="1">The sequence shown here is derived from an EMBL/GenBank/DDBJ whole genome shotgun (WGS) entry which is preliminary data.</text>
</comment>
<protein>
    <submittedName>
        <fullName evidence="1">6633_t:CDS:1</fullName>
    </submittedName>
</protein>
<dbReference type="EMBL" id="CAJVPT010002386">
    <property type="protein sequence ID" value="CAG8480259.1"/>
    <property type="molecule type" value="Genomic_DNA"/>
</dbReference>
<evidence type="ECO:0000313" key="1">
    <source>
        <dbReference type="EMBL" id="CAG8480259.1"/>
    </source>
</evidence>
<keyword evidence="2" id="KW-1185">Reference proteome</keyword>
<accession>A0ACA9KN73</accession>
<dbReference type="Proteomes" id="UP000789525">
    <property type="component" value="Unassembled WGS sequence"/>
</dbReference>
<proteinExistence type="predicted"/>
<organism evidence="1 2">
    <name type="scientific">Acaulospora colombiana</name>
    <dbReference type="NCBI Taxonomy" id="27376"/>
    <lineage>
        <taxon>Eukaryota</taxon>
        <taxon>Fungi</taxon>
        <taxon>Fungi incertae sedis</taxon>
        <taxon>Mucoromycota</taxon>
        <taxon>Glomeromycotina</taxon>
        <taxon>Glomeromycetes</taxon>
        <taxon>Diversisporales</taxon>
        <taxon>Acaulosporaceae</taxon>
        <taxon>Acaulospora</taxon>
    </lineage>
</organism>
<name>A0ACA9KN73_9GLOM</name>